<dbReference type="OrthoDB" id="47007at2759"/>
<dbReference type="SUPFAM" id="SSF51735">
    <property type="entry name" value="NAD(P)-binding Rossmann-fold domains"/>
    <property type="match status" value="1"/>
</dbReference>
<dbReference type="GO" id="GO:0016614">
    <property type="term" value="F:oxidoreductase activity, acting on CH-OH group of donors"/>
    <property type="evidence" value="ECO:0007669"/>
    <property type="project" value="UniProtKB-ARBA"/>
</dbReference>
<evidence type="ECO:0000256" key="1">
    <source>
        <dbReference type="ARBA" id="ARBA00006484"/>
    </source>
</evidence>
<dbReference type="InterPro" id="IPR020904">
    <property type="entry name" value="Sc_DH/Rdtase_CS"/>
</dbReference>
<dbReference type="Pfam" id="PF13561">
    <property type="entry name" value="adh_short_C2"/>
    <property type="match status" value="1"/>
</dbReference>
<protein>
    <submittedName>
        <fullName evidence="4">Short-chain alcohol dehydrogenase like protein</fullName>
    </submittedName>
</protein>
<dbReference type="InterPro" id="IPR002347">
    <property type="entry name" value="SDR_fam"/>
</dbReference>
<dbReference type="Gene3D" id="3.40.50.720">
    <property type="entry name" value="NAD(P)-binding Rossmann-like Domain"/>
    <property type="match status" value="1"/>
</dbReference>
<dbReference type="PANTHER" id="PTHR48107:SF16">
    <property type="entry name" value="NADPH-DEPENDENT ALDEHYDE REDUCTASE 1, CHLOROPLASTIC"/>
    <property type="match status" value="1"/>
</dbReference>
<sequence>MAPTNSVTIQSQTLIDPRTRFSDLELSLPPQDFPVLQREFTTKPDSGECSYKGHGRLTGRRALITGGDSGIGRAVVIAMAREGAKVAINYLPDEWPDAEDIAYFLAKEGIQIIRLPGNLLDEEFCAKLVSKAEKALGGLDILVNNAGAGVLNDDITTYTTEQWDTVFRTNVYTGFWLTRAAVKCMPPGSAIIWTVSDVVANPTSGAHDYAASKGAVASLVQTLGISLASKGIRINGVAPGMTYTPLLSEGGMTTKVLNQIAQTLPLRRPAQPVELAPVYVDFADATMTYTSGGIWSNNGGATAYML</sequence>
<evidence type="ECO:0000256" key="2">
    <source>
        <dbReference type="ARBA" id="ARBA00022857"/>
    </source>
</evidence>
<evidence type="ECO:0000313" key="4">
    <source>
        <dbReference type="EMBL" id="KAF2793419.1"/>
    </source>
</evidence>
<dbReference type="AlphaFoldDB" id="A0A6A6XAF8"/>
<dbReference type="PANTHER" id="PTHR48107">
    <property type="entry name" value="NADPH-DEPENDENT ALDEHYDE REDUCTASE-LIKE PROTEIN, CHLOROPLASTIC-RELATED"/>
    <property type="match status" value="1"/>
</dbReference>
<dbReference type="FunFam" id="3.40.50.720:FF:000084">
    <property type="entry name" value="Short-chain dehydrogenase reductase"/>
    <property type="match status" value="1"/>
</dbReference>
<gene>
    <name evidence="4" type="ORF">K505DRAFT_385634</name>
</gene>
<proteinExistence type="inferred from homology"/>
<evidence type="ECO:0000313" key="5">
    <source>
        <dbReference type="Proteomes" id="UP000799757"/>
    </source>
</evidence>
<dbReference type="EMBL" id="MU001928">
    <property type="protein sequence ID" value="KAF2793419.1"/>
    <property type="molecule type" value="Genomic_DNA"/>
</dbReference>
<accession>A0A6A6XAF8</accession>
<dbReference type="PROSITE" id="PS00061">
    <property type="entry name" value="ADH_SHORT"/>
    <property type="match status" value="1"/>
</dbReference>
<dbReference type="InterPro" id="IPR036291">
    <property type="entry name" value="NAD(P)-bd_dom_sf"/>
</dbReference>
<evidence type="ECO:0000256" key="3">
    <source>
        <dbReference type="ARBA" id="ARBA00023002"/>
    </source>
</evidence>
<dbReference type="PRINTS" id="PR00081">
    <property type="entry name" value="GDHRDH"/>
</dbReference>
<keyword evidence="3" id="KW-0560">Oxidoreductase</keyword>
<dbReference type="PRINTS" id="PR00080">
    <property type="entry name" value="SDRFAMILY"/>
</dbReference>
<keyword evidence="2" id="KW-0521">NADP</keyword>
<dbReference type="Proteomes" id="UP000799757">
    <property type="component" value="Unassembled WGS sequence"/>
</dbReference>
<organism evidence="4 5">
    <name type="scientific">Melanomma pulvis-pyrius CBS 109.77</name>
    <dbReference type="NCBI Taxonomy" id="1314802"/>
    <lineage>
        <taxon>Eukaryota</taxon>
        <taxon>Fungi</taxon>
        <taxon>Dikarya</taxon>
        <taxon>Ascomycota</taxon>
        <taxon>Pezizomycotina</taxon>
        <taxon>Dothideomycetes</taxon>
        <taxon>Pleosporomycetidae</taxon>
        <taxon>Pleosporales</taxon>
        <taxon>Melanommataceae</taxon>
        <taxon>Melanomma</taxon>
    </lineage>
</organism>
<reference evidence="4" key="1">
    <citation type="journal article" date="2020" name="Stud. Mycol.">
        <title>101 Dothideomycetes genomes: a test case for predicting lifestyles and emergence of pathogens.</title>
        <authorList>
            <person name="Haridas S."/>
            <person name="Albert R."/>
            <person name="Binder M."/>
            <person name="Bloem J."/>
            <person name="Labutti K."/>
            <person name="Salamov A."/>
            <person name="Andreopoulos B."/>
            <person name="Baker S."/>
            <person name="Barry K."/>
            <person name="Bills G."/>
            <person name="Bluhm B."/>
            <person name="Cannon C."/>
            <person name="Castanera R."/>
            <person name="Culley D."/>
            <person name="Daum C."/>
            <person name="Ezra D."/>
            <person name="Gonzalez J."/>
            <person name="Henrissat B."/>
            <person name="Kuo A."/>
            <person name="Liang C."/>
            <person name="Lipzen A."/>
            <person name="Lutzoni F."/>
            <person name="Magnuson J."/>
            <person name="Mondo S."/>
            <person name="Nolan M."/>
            <person name="Ohm R."/>
            <person name="Pangilinan J."/>
            <person name="Park H.-J."/>
            <person name="Ramirez L."/>
            <person name="Alfaro M."/>
            <person name="Sun H."/>
            <person name="Tritt A."/>
            <person name="Yoshinaga Y."/>
            <person name="Zwiers L.-H."/>
            <person name="Turgeon B."/>
            <person name="Goodwin S."/>
            <person name="Spatafora J."/>
            <person name="Crous P."/>
            <person name="Grigoriev I."/>
        </authorList>
    </citation>
    <scope>NUCLEOTIDE SEQUENCE</scope>
    <source>
        <strain evidence="4">CBS 109.77</strain>
    </source>
</reference>
<keyword evidence="5" id="KW-1185">Reference proteome</keyword>
<name>A0A6A6XAF8_9PLEO</name>
<comment type="similarity">
    <text evidence="1">Belongs to the short-chain dehydrogenases/reductases (SDR) family.</text>
</comment>